<reference evidence="1" key="1">
    <citation type="submission" date="2015-11" db="EMBL/GenBank/DDBJ databases">
        <title>De novo transcriptome assembly of four potential Pierce s Disease insect vectors from Arizona vineyards.</title>
        <authorList>
            <person name="Tassone E.E."/>
        </authorList>
    </citation>
    <scope>NUCLEOTIDE SEQUENCE</scope>
</reference>
<proteinExistence type="predicted"/>
<dbReference type="EMBL" id="GECU01013669">
    <property type="protein sequence ID" value="JAS94037.1"/>
    <property type="molecule type" value="Transcribed_RNA"/>
</dbReference>
<name>A0A1B6J4D3_9HEMI</name>
<protein>
    <recommendedName>
        <fullName evidence="2">Reverse transcriptase domain-containing protein</fullName>
    </recommendedName>
</protein>
<dbReference type="AlphaFoldDB" id="A0A1B6J4D3"/>
<gene>
    <name evidence="1" type="ORF">g.15089</name>
</gene>
<evidence type="ECO:0008006" key="2">
    <source>
        <dbReference type="Google" id="ProtNLM"/>
    </source>
</evidence>
<organism evidence="1">
    <name type="scientific">Homalodisca liturata</name>
    <dbReference type="NCBI Taxonomy" id="320908"/>
    <lineage>
        <taxon>Eukaryota</taxon>
        <taxon>Metazoa</taxon>
        <taxon>Ecdysozoa</taxon>
        <taxon>Arthropoda</taxon>
        <taxon>Hexapoda</taxon>
        <taxon>Insecta</taxon>
        <taxon>Pterygota</taxon>
        <taxon>Neoptera</taxon>
        <taxon>Paraneoptera</taxon>
        <taxon>Hemiptera</taxon>
        <taxon>Auchenorrhyncha</taxon>
        <taxon>Membracoidea</taxon>
        <taxon>Cicadellidae</taxon>
        <taxon>Cicadellinae</taxon>
        <taxon>Proconiini</taxon>
        <taxon>Homalodisca</taxon>
    </lineage>
</organism>
<feature type="non-terminal residue" evidence="1">
    <location>
        <position position="113"/>
    </location>
</feature>
<evidence type="ECO:0000313" key="1">
    <source>
        <dbReference type="EMBL" id="JAS94037.1"/>
    </source>
</evidence>
<sequence length="113" mass="13253">MNKANRAISQISTWLQHHGLAIAPEKTEAIVMVGRRILLDIRFEVNGIEVKPTRRLKYLGVWLDHRRSFKVHIEEVYQTEAEHTILDCERWDHLRRPYLVELGILTSGNIITK</sequence>
<accession>A0A1B6J4D3</accession>